<dbReference type="Proteomes" id="UP000318288">
    <property type="component" value="Unassembled WGS sequence"/>
</dbReference>
<name>A0A5C6F301_9BACT</name>
<dbReference type="NCBIfam" id="TIGR01643">
    <property type="entry name" value="YD_repeat_2x"/>
    <property type="match status" value="1"/>
</dbReference>
<evidence type="ECO:0000313" key="2">
    <source>
        <dbReference type="Proteomes" id="UP000318288"/>
    </source>
</evidence>
<gene>
    <name evidence="1" type="ORF">Poly51_31450</name>
</gene>
<dbReference type="InterPro" id="IPR006530">
    <property type="entry name" value="YD"/>
</dbReference>
<sequence length="181" mass="20144">MRAVWDERKISVRPLLCEAHEGPLYHYDADDRLEGVSLDYVNPQDVSQRPHYAYHYDERGNQTGIVDPLGRETRFTFTDQGQQESRTLPLSFGTDGISGTPDDRSAKHSAMRKEANCSKICCHLPVLFLANGVVQLKFVDHGVRVTQVGHVRQHVLATIAATVLPVFAGAKKQVSDAVFGK</sequence>
<reference evidence="1 2" key="1">
    <citation type="submission" date="2019-02" db="EMBL/GenBank/DDBJ databases">
        <title>Deep-cultivation of Planctomycetes and their phenomic and genomic characterization uncovers novel biology.</title>
        <authorList>
            <person name="Wiegand S."/>
            <person name="Jogler M."/>
            <person name="Boedeker C."/>
            <person name="Pinto D."/>
            <person name="Vollmers J."/>
            <person name="Rivas-Marin E."/>
            <person name="Kohn T."/>
            <person name="Peeters S.H."/>
            <person name="Heuer A."/>
            <person name="Rast P."/>
            <person name="Oberbeckmann S."/>
            <person name="Bunk B."/>
            <person name="Jeske O."/>
            <person name="Meyerdierks A."/>
            <person name="Storesund J.E."/>
            <person name="Kallscheuer N."/>
            <person name="Luecker S."/>
            <person name="Lage O.M."/>
            <person name="Pohl T."/>
            <person name="Merkel B.J."/>
            <person name="Hornburger P."/>
            <person name="Mueller R.-W."/>
            <person name="Bruemmer F."/>
            <person name="Labrenz M."/>
            <person name="Spormann A.M."/>
            <person name="Op Den Camp H."/>
            <person name="Overmann J."/>
            <person name="Amann R."/>
            <person name="Jetten M.S.M."/>
            <person name="Mascher T."/>
            <person name="Medema M.H."/>
            <person name="Devos D.P."/>
            <person name="Kaster A.-K."/>
            <person name="Ovreas L."/>
            <person name="Rohde M."/>
            <person name="Galperin M.Y."/>
            <person name="Jogler C."/>
        </authorList>
    </citation>
    <scope>NUCLEOTIDE SEQUENCE [LARGE SCALE GENOMIC DNA]</scope>
    <source>
        <strain evidence="1 2">Poly51</strain>
    </source>
</reference>
<dbReference type="InterPro" id="IPR031325">
    <property type="entry name" value="RHS_repeat"/>
</dbReference>
<dbReference type="AlphaFoldDB" id="A0A5C6F301"/>
<dbReference type="EMBL" id="SJPW01000004">
    <property type="protein sequence ID" value="TWU54426.1"/>
    <property type="molecule type" value="Genomic_DNA"/>
</dbReference>
<proteinExistence type="predicted"/>
<keyword evidence="2" id="KW-1185">Reference proteome</keyword>
<dbReference type="Pfam" id="PF05593">
    <property type="entry name" value="RHS_repeat"/>
    <property type="match status" value="1"/>
</dbReference>
<accession>A0A5C6F301</accession>
<evidence type="ECO:0000313" key="1">
    <source>
        <dbReference type="EMBL" id="TWU54426.1"/>
    </source>
</evidence>
<comment type="caution">
    <text evidence="1">The sequence shown here is derived from an EMBL/GenBank/DDBJ whole genome shotgun (WGS) entry which is preliminary data.</text>
</comment>
<dbReference type="Gene3D" id="2.180.10.10">
    <property type="entry name" value="RHS repeat-associated core"/>
    <property type="match status" value="1"/>
</dbReference>
<organism evidence="1 2">
    <name type="scientific">Rubripirellula tenax</name>
    <dbReference type="NCBI Taxonomy" id="2528015"/>
    <lineage>
        <taxon>Bacteria</taxon>
        <taxon>Pseudomonadati</taxon>
        <taxon>Planctomycetota</taxon>
        <taxon>Planctomycetia</taxon>
        <taxon>Pirellulales</taxon>
        <taxon>Pirellulaceae</taxon>
        <taxon>Rubripirellula</taxon>
    </lineage>
</organism>
<dbReference type="OrthoDB" id="291501at2"/>
<protein>
    <submittedName>
        <fullName evidence="1">RHS Repeat protein</fullName>
    </submittedName>
</protein>